<dbReference type="AlphaFoldDB" id="A0AAD7YD67"/>
<dbReference type="PANTHER" id="PTHR21505">
    <property type="entry name" value="MADF DOMAIN-CONTAINING PROTEIN-RELATED"/>
    <property type="match status" value="1"/>
</dbReference>
<protein>
    <recommendedName>
        <fullName evidence="1">MADF domain-containing protein</fullName>
    </recommendedName>
</protein>
<comment type="caution">
    <text evidence="2">The sequence shown here is derived from an EMBL/GenBank/DDBJ whole genome shotgun (WGS) entry which is preliminary data.</text>
</comment>
<dbReference type="Proteomes" id="UP001231518">
    <property type="component" value="Chromosome 23"/>
</dbReference>
<feature type="domain" description="MADF" evidence="1">
    <location>
        <begin position="12"/>
        <end position="107"/>
    </location>
</feature>
<dbReference type="SMART" id="SM00595">
    <property type="entry name" value="MADF"/>
    <property type="match status" value="1"/>
</dbReference>
<dbReference type="EMBL" id="JARGEI010000023">
    <property type="protein sequence ID" value="KAJ8710408.1"/>
    <property type="molecule type" value="Genomic_DNA"/>
</dbReference>
<dbReference type="InterPro" id="IPR006578">
    <property type="entry name" value="MADF-dom"/>
</dbReference>
<dbReference type="PROSITE" id="PS51029">
    <property type="entry name" value="MADF"/>
    <property type="match status" value="1"/>
</dbReference>
<name>A0AAD7YD67_MYTSE</name>
<dbReference type="Pfam" id="PF10545">
    <property type="entry name" value="MADF_DNA_bdg"/>
    <property type="match status" value="1"/>
</dbReference>
<evidence type="ECO:0000313" key="2">
    <source>
        <dbReference type="EMBL" id="KAJ8710408.1"/>
    </source>
</evidence>
<proteinExistence type="predicted"/>
<accession>A0AAD7YD67</accession>
<keyword evidence="3" id="KW-1185">Reference proteome</keyword>
<dbReference type="PANTHER" id="PTHR21505:SF12">
    <property type="entry name" value="MADF DOMAIN-CONTAINING PROTEIN-RELATED"/>
    <property type="match status" value="1"/>
</dbReference>
<organism evidence="2 3">
    <name type="scientific">Mythimna separata</name>
    <name type="common">Oriental armyworm</name>
    <name type="synonym">Pseudaletia separata</name>
    <dbReference type="NCBI Taxonomy" id="271217"/>
    <lineage>
        <taxon>Eukaryota</taxon>
        <taxon>Metazoa</taxon>
        <taxon>Ecdysozoa</taxon>
        <taxon>Arthropoda</taxon>
        <taxon>Hexapoda</taxon>
        <taxon>Insecta</taxon>
        <taxon>Pterygota</taxon>
        <taxon>Neoptera</taxon>
        <taxon>Endopterygota</taxon>
        <taxon>Lepidoptera</taxon>
        <taxon>Glossata</taxon>
        <taxon>Ditrysia</taxon>
        <taxon>Noctuoidea</taxon>
        <taxon>Noctuidae</taxon>
        <taxon>Noctuinae</taxon>
        <taxon>Hadenini</taxon>
        <taxon>Mythimna</taxon>
    </lineage>
</organism>
<reference evidence="2" key="1">
    <citation type="submission" date="2023-03" db="EMBL/GenBank/DDBJ databases">
        <title>Chromosome-level genomes of two armyworms, Mythimna separata and Mythimna loreyi, provide insights into the biosynthesis and reception of sex pheromones.</title>
        <authorList>
            <person name="Zhao H."/>
        </authorList>
    </citation>
    <scope>NUCLEOTIDE SEQUENCE</scope>
    <source>
        <strain evidence="2">BeijingLab</strain>
        <tissue evidence="2">Pupa</tissue>
    </source>
</reference>
<gene>
    <name evidence="2" type="ORF">PYW07_009774</name>
</gene>
<sequence>MAGRLSELQMCSLVKAYKEYECLWKVTNENYKNREVRDKAYREICEKLNIPRVNVSDIPQKIKNLRTSYCTEQRKVEASIKAGGKVYKPKQAWFSIAHEILGNDSKSQLDCEQNDEIEIEPETNVTKTNEVETQKKIAKLDEIATKITPQTIPKKRNEPQTKYEEDEFDVYGKYIAISLRTMPKEMSIIARMELQKIMADIQLRALRPRKMVEIPVTCVPSTSKMAEDPLDDPLDNMEEDISLTLKVEEEED</sequence>
<evidence type="ECO:0000259" key="1">
    <source>
        <dbReference type="PROSITE" id="PS51029"/>
    </source>
</evidence>
<evidence type="ECO:0000313" key="3">
    <source>
        <dbReference type="Proteomes" id="UP001231518"/>
    </source>
</evidence>